<comment type="catalytic activity">
    <reaction evidence="9">
        <text>5,6-dihydrouridine(20a) in tRNA + NADP(+) = uridine(20a) in tRNA + NADPH + H(+)</text>
        <dbReference type="Rhea" id="RHEA:53344"/>
        <dbReference type="Rhea" id="RHEA-COMP:13535"/>
        <dbReference type="Rhea" id="RHEA-COMP:13536"/>
        <dbReference type="ChEBI" id="CHEBI:15378"/>
        <dbReference type="ChEBI" id="CHEBI:57783"/>
        <dbReference type="ChEBI" id="CHEBI:58349"/>
        <dbReference type="ChEBI" id="CHEBI:65315"/>
        <dbReference type="ChEBI" id="CHEBI:74443"/>
    </reaction>
</comment>
<dbReference type="Gene3D" id="3.20.20.70">
    <property type="entry name" value="Aldolase class I"/>
    <property type="match status" value="1"/>
</dbReference>
<evidence type="ECO:0000259" key="11">
    <source>
        <dbReference type="Pfam" id="PF01207"/>
    </source>
</evidence>
<evidence type="ECO:0000256" key="8">
    <source>
        <dbReference type="ARBA" id="ARBA00023002"/>
    </source>
</evidence>
<sequence>MYENASAPAPSPWRLSVAPMLDWTDRHCRFFHRLITRHTRLYTEMVTTGALIHGDQHRHLDFNAEEHPVALQLGGSEPDDLAACARFAQQRGYDEVNLNCGCPSERVQRGAFGACLMAEPALVRDGVKAMNDALGGALPVTVKHRIGIDRIEAYGFVRDFVGTVAEGGCTVFIVHARNAWLQGLSPKENREIPPLRYDLVAQLKREFPQLTIAINGGLATDVQIAEQLDPAGAALDGVMVGREAYHNPAVMAGWDARFFGDGTRLDADDDWRLAIEQQMVAYMARQQAERGTPWAHIARHMLGLWNGRPGARRWRQVWSDHRLKGEPAAEVARQALHARTA</sequence>
<evidence type="ECO:0000256" key="10">
    <source>
        <dbReference type="PIRNR" id="PIRNR006621"/>
    </source>
</evidence>
<dbReference type="SUPFAM" id="SSF51395">
    <property type="entry name" value="FMN-linked oxidoreductases"/>
    <property type="match status" value="1"/>
</dbReference>
<dbReference type="PANTHER" id="PTHR42907">
    <property type="entry name" value="FMN-LINKED OXIDOREDUCTASES SUPERFAMILY PROTEIN"/>
    <property type="match status" value="1"/>
</dbReference>
<dbReference type="RefSeq" id="WP_341411969.1">
    <property type="nucleotide sequence ID" value="NZ_JBBUTH010000009.1"/>
</dbReference>
<keyword evidence="13" id="KW-1185">Reference proteome</keyword>
<keyword evidence="5 9" id="KW-0819">tRNA processing</keyword>
<evidence type="ECO:0000256" key="2">
    <source>
        <dbReference type="ARBA" id="ARBA00022555"/>
    </source>
</evidence>
<comment type="caution">
    <text evidence="12">The sequence shown here is derived from an EMBL/GenBank/DDBJ whole genome shotgun (WGS) entry which is preliminary data.</text>
</comment>
<comment type="catalytic activity">
    <reaction evidence="9">
        <text>5,6-dihydrouridine(20) in tRNA + NAD(+) = uridine(20) in tRNA + NADH + H(+)</text>
        <dbReference type="Rhea" id="RHEA:53340"/>
        <dbReference type="Rhea" id="RHEA-COMP:13533"/>
        <dbReference type="Rhea" id="RHEA-COMP:13534"/>
        <dbReference type="ChEBI" id="CHEBI:15378"/>
        <dbReference type="ChEBI" id="CHEBI:57540"/>
        <dbReference type="ChEBI" id="CHEBI:57945"/>
        <dbReference type="ChEBI" id="CHEBI:65315"/>
        <dbReference type="ChEBI" id="CHEBI:74443"/>
        <dbReference type="EC" id="1.3.1.91"/>
    </reaction>
</comment>
<feature type="site" description="Interacts with tRNA" evidence="9">
    <location>
        <position position="99"/>
    </location>
</feature>
<dbReference type="EC" id="1.3.1.91" evidence="9"/>
<comment type="catalytic activity">
    <reaction evidence="9">
        <text>5,6-dihydrouridine(20a) in tRNA + NAD(+) = uridine(20a) in tRNA + NADH + H(+)</text>
        <dbReference type="Rhea" id="RHEA:53348"/>
        <dbReference type="Rhea" id="RHEA-COMP:13535"/>
        <dbReference type="Rhea" id="RHEA-COMP:13536"/>
        <dbReference type="ChEBI" id="CHEBI:15378"/>
        <dbReference type="ChEBI" id="CHEBI:57540"/>
        <dbReference type="ChEBI" id="CHEBI:57945"/>
        <dbReference type="ChEBI" id="CHEBI:65315"/>
        <dbReference type="ChEBI" id="CHEBI:74443"/>
    </reaction>
</comment>
<gene>
    <name evidence="9 12" type="primary">dusA</name>
    <name evidence="12" type="ORF">AACH10_18520</name>
</gene>
<dbReference type="EMBL" id="JBBUTH010000009">
    <property type="protein sequence ID" value="MEK8052252.1"/>
    <property type="molecule type" value="Genomic_DNA"/>
</dbReference>
<comment type="similarity">
    <text evidence="10">Belongs to the dus family.</text>
</comment>
<evidence type="ECO:0000313" key="12">
    <source>
        <dbReference type="EMBL" id="MEK8052252.1"/>
    </source>
</evidence>
<feature type="binding site" evidence="9">
    <location>
        <position position="72"/>
    </location>
    <ligand>
        <name>FMN</name>
        <dbReference type="ChEBI" id="CHEBI:58210"/>
    </ligand>
</feature>
<dbReference type="Gene3D" id="1.20.120.1460">
    <property type="match status" value="1"/>
</dbReference>
<keyword evidence="3 9" id="KW-0285">Flavoprotein</keyword>
<feature type="binding site" evidence="9">
    <location>
        <begin position="19"/>
        <end position="21"/>
    </location>
    <ligand>
        <name>FMN</name>
        <dbReference type="ChEBI" id="CHEBI:58210"/>
    </ligand>
</feature>
<evidence type="ECO:0000313" key="13">
    <source>
        <dbReference type="Proteomes" id="UP001365405"/>
    </source>
</evidence>
<dbReference type="InterPro" id="IPR018517">
    <property type="entry name" value="tRNA_hU_synthase_CS"/>
</dbReference>
<feature type="site" description="Interacts with tRNA; defines subfamily-specific binding signature" evidence="9">
    <location>
        <position position="187"/>
    </location>
</feature>
<dbReference type="HAMAP" id="MF_02041">
    <property type="entry name" value="DusA_subfam"/>
    <property type="match status" value="1"/>
</dbReference>
<comment type="similarity">
    <text evidence="9">Belongs to the Dus family. DusA subfamily.</text>
</comment>
<evidence type="ECO:0000256" key="1">
    <source>
        <dbReference type="ARBA" id="ARBA00001917"/>
    </source>
</evidence>
<evidence type="ECO:0000256" key="4">
    <source>
        <dbReference type="ARBA" id="ARBA00022643"/>
    </source>
</evidence>
<protein>
    <recommendedName>
        <fullName evidence="9">tRNA-dihydrouridine(20/20a) synthase</fullName>
        <ecNumber evidence="9">1.3.1.91</ecNumber>
    </recommendedName>
    <alternativeName>
        <fullName evidence="9">U20-specific dihydrouridine synthase</fullName>
        <shortName evidence="9">U20-specific Dus</shortName>
    </alternativeName>
    <alternativeName>
        <fullName evidence="9">tRNA-dihydrouridine synthase A</fullName>
    </alternativeName>
</protein>
<evidence type="ECO:0000256" key="5">
    <source>
        <dbReference type="ARBA" id="ARBA00022694"/>
    </source>
</evidence>
<keyword evidence="6 9" id="KW-0521">NADP</keyword>
<dbReference type="NCBIfam" id="NF008774">
    <property type="entry name" value="PRK11815.1"/>
    <property type="match status" value="1"/>
</dbReference>
<dbReference type="PANTHER" id="PTHR42907:SF1">
    <property type="entry name" value="FMN-LINKED OXIDOREDUCTASES SUPERFAMILY PROTEIN"/>
    <property type="match status" value="1"/>
</dbReference>
<evidence type="ECO:0000256" key="3">
    <source>
        <dbReference type="ARBA" id="ARBA00022630"/>
    </source>
</evidence>
<name>A0ABU9CNU0_9BURK</name>
<keyword evidence="8 9" id="KW-0560">Oxidoreductase</keyword>
<dbReference type="PIRSF" id="PIRSF006621">
    <property type="entry name" value="Dus"/>
    <property type="match status" value="1"/>
</dbReference>
<keyword evidence="4 9" id="KW-0288">FMN</keyword>
<dbReference type="InterPro" id="IPR004653">
    <property type="entry name" value="DusA"/>
</dbReference>
<feature type="domain" description="DUS-like FMN-binding" evidence="11">
    <location>
        <begin position="17"/>
        <end position="335"/>
    </location>
</feature>
<dbReference type="InterPro" id="IPR013785">
    <property type="entry name" value="Aldolase_TIM"/>
</dbReference>
<feature type="binding site" evidence="9">
    <location>
        <begin position="215"/>
        <end position="217"/>
    </location>
    <ligand>
        <name>FMN</name>
        <dbReference type="ChEBI" id="CHEBI:58210"/>
    </ligand>
</feature>
<feature type="binding site" evidence="9">
    <location>
        <begin position="241"/>
        <end position="242"/>
    </location>
    <ligand>
        <name>FMN</name>
        <dbReference type="ChEBI" id="CHEBI:58210"/>
    </ligand>
</feature>
<organism evidence="12 13">
    <name type="scientific">Pseudaquabacterium inlustre</name>
    <dbReference type="NCBI Taxonomy" id="2984192"/>
    <lineage>
        <taxon>Bacteria</taxon>
        <taxon>Pseudomonadati</taxon>
        <taxon>Pseudomonadota</taxon>
        <taxon>Betaproteobacteria</taxon>
        <taxon>Burkholderiales</taxon>
        <taxon>Sphaerotilaceae</taxon>
        <taxon>Pseudaquabacterium</taxon>
    </lineage>
</organism>
<keyword evidence="7 9" id="KW-0694">RNA-binding</keyword>
<proteinExistence type="inferred from homology"/>
<dbReference type="PROSITE" id="PS01136">
    <property type="entry name" value="UPF0034"/>
    <property type="match status" value="1"/>
</dbReference>
<feature type="binding site" evidence="9">
    <location>
        <position position="175"/>
    </location>
    <ligand>
        <name>FMN</name>
        <dbReference type="ChEBI" id="CHEBI:58210"/>
    </ligand>
</feature>
<evidence type="ECO:0000256" key="7">
    <source>
        <dbReference type="ARBA" id="ARBA00022884"/>
    </source>
</evidence>
<evidence type="ECO:0000256" key="6">
    <source>
        <dbReference type="ARBA" id="ARBA00022857"/>
    </source>
</evidence>
<feature type="binding site" evidence="9">
    <location>
        <position position="143"/>
    </location>
    <ligand>
        <name>FMN</name>
        <dbReference type="ChEBI" id="CHEBI:58210"/>
    </ligand>
</feature>
<comment type="function">
    <text evidence="9">Catalyzes the synthesis of 5,6-dihydrouridine (D), a modified base found in the D-loop of most tRNAs, via the reduction of the C5-C6 double bond in target uridines. Specifically modifies U20 and U20a in tRNAs.</text>
</comment>
<comment type="cofactor">
    <cofactor evidence="1 9 10">
        <name>FMN</name>
        <dbReference type="ChEBI" id="CHEBI:58210"/>
    </cofactor>
</comment>
<dbReference type="Pfam" id="PF01207">
    <property type="entry name" value="Dus"/>
    <property type="match status" value="1"/>
</dbReference>
<dbReference type="GO" id="GO:0102264">
    <property type="term" value="F:tRNA-dihydrouridine20 synthase activity"/>
    <property type="evidence" value="ECO:0007669"/>
    <property type="project" value="UniProtKB-EC"/>
</dbReference>
<dbReference type="InterPro" id="IPR001269">
    <property type="entry name" value="DUS_fam"/>
</dbReference>
<feature type="site" description="Interacts with tRNA" evidence="9">
    <location>
        <position position="190"/>
    </location>
</feature>
<reference evidence="12 13" key="1">
    <citation type="submission" date="2024-04" db="EMBL/GenBank/DDBJ databases">
        <title>Novel species of the genus Ideonella isolated from streams.</title>
        <authorList>
            <person name="Lu H."/>
        </authorList>
    </citation>
    <scope>NUCLEOTIDE SEQUENCE [LARGE SCALE GENOMIC DNA]</scope>
    <source>
        <strain evidence="12 13">DXS22W</strain>
    </source>
</reference>
<feature type="active site" description="Proton donor" evidence="9">
    <location>
        <position position="102"/>
    </location>
</feature>
<dbReference type="InterPro" id="IPR035587">
    <property type="entry name" value="DUS-like_FMN-bd"/>
</dbReference>
<keyword evidence="2 9" id="KW-0820">tRNA-binding</keyword>
<dbReference type="NCBIfam" id="TIGR00742">
    <property type="entry name" value="yjbN"/>
    <property type="match status" value="1"/>
</dbReference>
<dbReference type="Proteomes" id="UP001365405">
    <property type="component" value="Unassembled WGS sequence"/>
</dbReference>
<evidence type="ECO:0000256" key="9">
    <source>
        <dbReference type="HAMAP-Rule" id="MF_02041"/>
    </source>
</evidence>
<feature type="site" description="Interacts with tRNA; defines subfamily-specific binding signature" evidence="9">
    <location>
        <position position="312"/>
    </location>
</feature>
<dbReference type="CDD" id="cd02801">
    <property type="entry name" value="DUS_like_FMN"/>
    <property type="match status" value="1"/>
</dbReference>
<comment type="catalytic activity">
    <reaction evidence="9">
        <text>5,6-dihydrouridine(20) in tRNA + NADP(+) = uridine(20) in tRNA + NADPH + H(+)</text>
        <dbReference type="Rhea" id="RHEA:53336"/>
        <dbReference type="Rhea" id="RHEA-COMP:13533"/>
        <dbReference type="Rhea" id="RHEA-COMP:13534"/>
        <dbReference type="ChEBI" id="CHEBI:15378"/>
        <dbReference type="ChEBI" id="CHEBI:57783"/>
        <dbReference type="ChEBI" id="CHEBI:58349"/>
        <dbReference type="ChEBI" id="CHEBI:65315"/>
        <dbReference type="ChEBI" id="CHEBI:74443"/>
        <dbReference type="EC" id="1.3.1.91"/>
    </reaction>
</comment>
<accession>A0ABU9CNU0</accession>
<feature type="site" description="Interacts with tRNA; defines subfamily-specific binding signature" evidence="9">
    <location>
        <position position="315"/>
    </location>
</feature>